<evidence type="ECO:0000313" key="3">
    <source>
        <dbReference type="EMBL" id="GGC98044.1"/>
    </source>
</evidence>
<reference evidence="3" key="2">
    <citation type="submission" date="2020-09" db="EMBL/GenBank/DDBJ databases">
        <authorList>
            <person name="Sun Q."/>
            <person name="Zhou Y."/>
        </authorList>
    </citation>
    <scope>NUCLEOTIDE SEQUENCE</scope>
    <source>
        <strain evidence="3">CGMCC 1.10998</strain>
    </source>
</reference>
<dbReference type="Proteomes" id="UP000637423">
    <property type="component" value="Unassembled WGS sequence"/>
</dbReference>
<proteinExistence type="inferred from homology"/>
<dbReference type="Pfam" id="PF03795">
    <property type="entry name" value="YCII"/>
    <property type="match status" value="1"/>
</dbReference>
<dbReference type="SUPFAM" id="SSF54909">
    <property type="entry name" value="Dimeric alpha+beta barrel"/>
    <property type="match status" value="1"/>
</dbReference>
<feature type="domain" description="YCII-related" evidence="2">
    <location>
        <begin position="3"/>
        <end position="80"/>
    </location>
</feature>
<dbReference type="PANTHER" id="PTHR37828:SF1">
    <property type="entry name" value="YCII-RELATED DOMAIN-CONTAINING PROTEIN"/>
    <property type="match status" value="1"/>
</dbReference>
<keyword evidence="4" id="KW-1185">Reference proteome</keyword>
<organism evidence="3 4">
    <name type="scientific">Undibacterium terreum</name>
    <dbReference type="NCBI Taxonomy" id="1224302"/>
    <lineage>
        <taxon>Bacteria</taxon>
        <taxon>Pseudomonadati</taxon>
        <taxon>Pseudomonadota</taxon>
        <taxon>Betaproteobacteria</taxon>
        <taxon>Burkholderiales</taxon>
        <taxon>Oxalobacteraceae</taxon>
        <taxon>Undibacterium</taxon>
    </lineage>
</organism>
<dbReference type="PANTHER" id="PTHR37828">
    <property type="entry name" value="GSR2449 PROTEIN"/>
    <property type="match status" value="1"/>
</dbReference>
<dbReference type="AlphaFoldDB" id="A0A916V0C2"/>
<dbReference type="EMBL" id="BMED01000007">
    <property type="protein sequence ID" value="GGC98044.1"/>
    <property type="molecule type" value="Genomic_DNA"/>
</dbReference>
<comment type="caution">
    <text evidence="3">The sequence shown here is derived from an EMBL/GenBank/DDBJ whole genome shotgun (WGS) entry which is preliminary data.</text>
</comment>
<evidence type="ECO:0000259" key="2">
    <source>
        <dbReference type="Pfam" id="PF03795"/>
    </source>
</evidence>
<accession>A0A916V0C2</accession>
<gene>
    <name evidence="3" type="ORF">GCM10011396_51950</name>
</gene>
<dbReference type="RefSeq" id="WP_188569062.1">
    <property type="nucleotide sequence ID" value="NZ_BMED01000007.1"/>
</dbReference>
<comment type="similarity">
    <text evidence="1">Belongs to the YciI family.</text>
</comment>
<name>A0A916V0C2_9BURK</name>
<protein>
    <recommendedName>
        <fullName evidence="2">YCII-related domain-containing protein</fullName>
    </recommendedName>
</protein>
<reference evidence="3" key="1">
    <citation type="journal article" date="2014" name="Int. J. Syst. Evol. Microbiol.">
        <title>Complete genome sequence of Corynebacterium casei LMG S-19264T (=DSM 44701T), isolated from a smear-ripened cheese.</title>
        <authorList>
            <consortium name="US DOE Joint Genome Institute (JGI-PGF)"/>
            <person name="Walter F."/>
            <person name="Albersmeier A."/>
            <person name="Kalinowski J."/>
            <person name="Ruckert C."/>
        </authorList>
    </citation>
    <scope>NUCLEOTIDE SEQUENCE</scope>
    <source>
        <strain evidence="3">CGMCC 1.10998</strain>
    </source>
</reference>
<evidence type="ECO:0000256" key="1">
    <source>
        <dbReference type="ARBA" id="ARBA00007689"/>
    </source>
</evidence>
<dbReference type="InterPro" id="IPR005545">
    <property type="entry name" value="YCII"/>
</dbReference>
<sequence>MYLLDLSYIKEKQQVEPENKAHLDWVKKYLADGSFLFAGAKRNGQGGILAVKSMEMQALTKILSEDSYVIANVGEYQITEVDIKLAQPTYEALKAA</sequence>
<evidence type="ECO:0000313" key="4">
    <source>
        <dbReference type="Proteomes" id="UP000637423"/>
    </source>
</evidence>
<dbReference type="InterPro" id="IPR011008">
    <property type="entry name" value="Dimeric_a/b-barrel"/>
</dbReference>